<evidence type="ECO:0000256" key="19">
    <source>
        <dbReference type="ARBA" id="ARBA00061673"/>
    </source>
</evidence>
<keyword evidence="6" id="KW-0597">Phosphoprotein</keyword>
<evidence type="ECO:0000256" key="20">
    <source>
        <dbReference type="ARBA" id="ARBA00066359"/>
    </source>
</evidence>
<dbReference type="HAMAP" id="MF_00376">
    <property type="entry name" value="Dephospho_CoA_kinase"/>
    <property type="match status" value="1"/>
</dbReference>
<dbReference type="InterPro" id="IPR027417">
    <property type="entry name" value="P-loop_NTPase"/>
</dbReference>
<evidence type="ECO:0000256" key="6">
    <source>
        <dbReference type="ARBA" id="ARBA00022553"/>
    </source>
</evidence>
<evidence type="ECO:0000256" key="14">
    <source>
        <dbReference type="ARBA" id="ARBA00051310"/>
    </source>
</evidence>
<comment type="pathway">
    <text evidence="18">Cofactor biosynthesis; coenzyme A biosynthesis; CoA from (R)-pantothenate: step 5/5.</text>
</comment>
<dbReference type="OMA" id="EIHCHEV"/>
<comment type="catalytic activity">
    <reaction evidence="14">
        <text>(R)-4'-phosphopantetheine + ATP + H(+) = 3'-dephospho-CoA + diphosphate</text>
        <dbReference type="Rhea" id="RHEA:19801"/>
        <dbReference type="ChEBI" id="CHEBI:15378"/>
        <dbReference type="ChEBI" id="CHEBI:30616"/>
        <dbReference type="ChEBI" id="CHEBI:33019"/>
        <dbReference type="ChEBI" id="CHEBI:57328"/>
        <dbReference type="ChEBI" id="CHEBI:61723"/>
        <dbReference type="EC" id="2.7.7.3"/>
    </reaction>
    <physiologicalReaction direction="left-to-right" evidence="14">
        <dbReference type="Rhea" id="RHEA:19802"/>
    </physiologicalReaction>
</comment>
<evidence type="ECO:0000256" key="18">
    <source>
        <dbReference type="ARBA" id="ARBA00060696"/>
    </source>
</evidence>
<dbReference type="FunFam" id="3.40.50.300:FF:000899">
    <property type="entry name" value="Bifunctional coenzyme A synthase"/>
    <property type="match status" value="1"/>
</dbReference>
<dbReference type="CDD" id="cd02022">
    <property type="entry name" value="DPCK"/>
    <property type="match status" value="1"/>
</dbReference>
<evidence type="ECO:0000313" key="25">
    <source>
        <dbReference type="Proteomes" id="UP000318571"/>
    </source>
</evidence>
<dbReference type="EMBL" id="VCGU01000010">
    <property type="protein sequence ID" value="TRY68647.1"/>
    <property type="molecule type" value="Genomic_DNA"/>
</dbReference>
<comment type="caution">
    <text evidence="24">The sequence shown here is derived from an EMBL/GenBank/DDBJ whole genome shotgun (WGS) entry which is preliminary data.</text>
</comment>
<dbReference type="Gene3D" id="3.40.50.620">
    <property type="entry name" value="HUPs"/>
    <property type="match status" value="1"/>
</dbReference>
<evidence type="ECO:0000256" key="22">
    <source>
        <dbReference type="SAM" id="SignalP"/>
    </source>
</evidence>
<dbReference type="Gene3D" id="3.40.50.300">
    <property type="entry name" value="P-loop containing nucleotide triphosphate hydrolases"/>
    <property type="match status" value="1"/>
</dbReference>
<dbReference type="InterPro" id="IPR014729">
    <property type="entry name" value="Rossmann-like_a/b/a_fold"/>
</dbReference>
<reference evidence="24 25" key="1">
    <citation type="journal article" date="2018" name="Nat. Ecol. Evol.">
        <title>Genomic signatures of mitonuclear coevolution across populations of Tigriopus californicus.</title>
        <authorList>
            <person name="Barreto F.S."/>
            <person name="Watson E.T."/>
            <person name="Lima T.G."/>
            <person name="Willett C.S."/>
            <person name="Edmands S."/>
            <person name="Li W."/>
            <person name="Burton R.S."/>
        </authorList>
    </citation>
    <scope>NUCLEOTIDE SEQUENCE [LARGE SCALE GENOMIC DNA]</scope>
    <source>
        <strain evidence="24 25">San Diego</strain>
    </source>
</reference>
<dbReference type="InterPro" id="IPR004821">
    <property type="entry name" value="Cyt_trans-like"/>
</dbReference>
<comment type="subunit">
    <text evidence="3">Monomer.</text>
</comment>
<dbReference type="PROSITE" id="PS51219">
    <property type="entry name" value="DPCK"/>
    <property type="match status" value="1"/>
</dbReference>
<keyword evidence="10" id="KW-0418">Kinase</keyword>
<dbReference type="PANTHER" id="PTHR10695:SF46">
    <property type="entry name" value="BIFUNCTIONAL COENZYME A SYNTHASE-RELATED"/>
    <property type="match status" value="1"/>
</dbReference>
<evidence type="ECO:0000256" key="1">
    <source>
        <dbReference type="ARBA" id="ARBA00004305"/>
    </source>
</evidence>
<gene>
    <name evidence="24" type="ORF">TCAL_07684</name>
</gene>
<dbReference type="EC" id="2.7.7.3" evidence="4"/>
<keyword evidence="5" id="KW-0963">Cytoplasm</keyword>
<comment type="catalytic activity">
    <reaction evidence="15">
        <text>3'-dephospho-CoA + ATP = ADP + CoA + H(+)</text>
        <dbReference type="Rhea" id="RHEA:18245"/>
        <dbReference type="ChEBI" id="CHEBI:15378"/>
        <dbReference type="ChEBI" id="CHEBI:30616"/>
        <dbReference type="ChEBI" id="CHEBI:57287"/>
        <dbReference type="ChEBI" id="CHEBI:57328"/>
        <dbReference type="ChEBI" id="CHEBI:456216"/>
        <dbReference type="EC" id="2.7.1.24"/>
    </reaction>
    <physiologicalReaction direction="left-to-right" evidence="15">
        <dbReference type="Rhea" id="RHEA:18246"/>
    </physiologicalReaction>
</comment>
<dbReference type="SUPFAM" id="SSF52540">
    <property type="entry name" value="P-loop containing nucleoside triphosphate hydrolases"/>
    <property type="match status" value="1"/>
</dbReference>
<feature type="chain" id="PRO_5022073206" description="Bifunctional coenzyme A synthase" evidence="22">
    <location>
        <begin position="21"/>
        <end position="530"/>
    </location>
</feature>
<keyword evidence="25" id="KW-1185">Reference proteome</keyword>
<dbReference type="GO" id="GO:0005759">
    <property type="term" value="C:mitochondrial matrix"/>
    <property type="evidence" value="ECO:0007669"/>
    <property type="project" value="UniProtKB-SubCell"/>
</dbReference>
<dbReference type="FunFam" id="3.40.50.620:FF:000089">
    <property type="entry name" value="Bifunctional coenzyme A synthase"/>
    <property type="match status" value="1"/>
</dbReference>
<dbReference type="NCBIfam" id="TIGR00125">
    <property type="entry name" value="cyt_tran_rel"/>
    <property type="match status" value="1"/>
</dbReference>
<evidence type="ECO:0000256" key="7">
    <source>
        <dbReference type="ARBA" id="ARBA00022679"/>
    </source>
</evidence>
<dbReference type="AlphaFoldDB" id="A0A553NT93"/>
<comment type="function">
    <text evidence="16">Bifunctional enzyme that catalyzes the fourth and fifth sequential steps of CoA biosynthetic pathway. The fourth reaction is catalyzed by the phosphopantetheine adenylyltransferase, coded by the coaD domain; the fifth reaction is catalyzed by the dephospho-CoA kinase, coded by the coaE domain. May act as a point of CoA biosynthesis regulation.</text>
</comment>
<evidence type="ECO:0000256" key="3">
    <source>
        <dbReference type="ARBA" id="ARBA00011245"/>
    </source>
</evidence>
<evidence type="ECO:0000259" key="23">
    <source>
        <dbReference type="Pfam" id="PF01467"/>
    </source>
</evidence>
<proteinExistence type="inferred from homology"/>
<dbReference type="EC" id="2.7.1.24" evidence="20"/>
<evidence type="ECO:0000256" key="8">
    <source>
        <dbReference type="ARBA" id="ARBA00022695"/>
    </source>
</evidence>
<accession>A0A553NT93</accession>
<keyword evidence="8" id="KW-0548">Nucleotidyltransferase</keyword>
<evidence type="ECO:0000256" key="12">
    <source>
        <dbReference type="ARBA" id="ARBA00023128"/>
    </source>
</evidence>
<evidence type="ECO:0000256" key="9">
    <source>
        <dbReference type="ARBA" id="ARBA00022741"/>
    </source>
</evidence>
<sequence length="530" mass="58608">MAPAPASSLLLVLATPLAQCGRQLRGLLPKLQSKYADLSRLYVHIIPPNLRVHESAPSRGQVVHAAKRVYGASAAFPEVDVRLLLHGFKSRSSQEQMSLGSTFKMFLSPSTTESSVMEAYLKAWHPTRQPSQWEGLDVEPCARGSQSEALDSEVGKDDDRSFEHVVIGGTFDRLHAGHKILLVEAVLRSERSLTIGVTENEMLASKKVRELILPTSERIKVLENFLQDCDSTLEYKLEPIVDPFGPSIVDPGLELIVGSEESAQGCEKVNEKRQERGLKPLDIIIVGVEADPVKESDLEEVKVSSSSMRLRLLGSLLKAPSRPWDKSAGPYIVGLTGGSASGKSSISRRLEKLGAKIVDCDKLGHKAYQKGTDCLDQVVQAFGADILDQEGNIDRRVLGSKVFGNSENRAKLEGIVWPEIRRMAEQEIQAHFLRGCSVVVLDAAVLLAANWHAQMCHEVWVSFVDQDEAIKRIMERDGRSQDEAEKRLASQMTNADYVRHAHVVFCTKWAGEFTQKQVEKAWTRLQSSLG</sequence>
<dbReference type="GO" id="GO:0015937">
    <property type="term" value="P:coenzyme A biosynthetic process"/>
    <property type="evidence" value="ECO:0007669"/>
    <property type="project" value="InterPro"/>
</dbReference>
<evidence type="ECO:0000256" key="17">
    <source>
        <dbReference type="ARBA" id="ARBA00060565"/>
    </source>
</evidence>
<protein>
    <recommendedName>
        <fullName evidence="21">Bifunctional coenzyme A synthase</fullName>
        <ecNumber evidence="20">2.7.1.24</ecNumber>
        <ecNumber evidence="4">2.7.7.3</ecNumber>
    </recommendedName>
</protein>
<evidence type="ECO:0000256" key="5">
    <source>
        <dbReference type="ARBA" id="ARBA00022490"/>
    </source>
</evidence>
<evidence type="ECO:0000256" key="10">
    <source>
        <dbReference type="ARBA" id="ARBA00022777"/>
    </source>
</evidence>
<dbReference type="STRING" id="6832.A0A553NT93"/>
<keyword evidence="7" id="KW-0808">Transferase</keyword>
<feature type="domain" description="Cytidyltransferase-like" evidence="23">
    <location>
        <begin position="166"/>
        <end position="282"/>
    </location>
</feature>
<dbReference type="Pfam" id="PF01121">
    <property type="entry name" value="CoaE"/>
    <property type="match status" value="1"/>
</dbReference>
<evidence type="ECO:0000256" key="4">
    <source>
        <dbReference type="ARBA" id="ARBA00012392"/>
    </source>
</evidence>
<name>A0A553NT93_TIGCA</name>
<evidence type="ECO:0000256" key="15">
    <source>
        <dbReference type="ARBA" id="ARBA00051912"/>
    </source>
</evidence>
<comment type="subcellular location">
    <subcellularLocation>
        <location evidence="2">Cytoplasm</location>
    </subcellularLocation>
    <subcellularLocation>
        <location evidence="1">Mitochondrion matrix</location>
    </subcellularLocation>
</comment>
<keyword evidence="9" id="KW-0547">Nucleotide-binding</keyword>
<dbReference type="PANTHER" id="PTHR10695">
    <property type="entry name" value="DEPHOSPHO-COA KINASE-RELATED"/>
    <property type="match status" value="1"/>
</dbReference>
<dbReference type="InterPro" id="IPR001977">
    <property type="entry name" value="Depp_CoAkinase"/>
</dbReference>
<evidence type="ECO:0000256" key="16">
    <source>
        <dbReference type="ARBA" id="ARBA00059677"/>
    </source>
</evidence>
<evidence type="ECO:0000313" key="24">
    <source>
        <dbReference type="EMBL" id="TRY68647.1"/>
    </source>
</evidence>
<dbReference type="NCBIfam" id="TIGR00152">
    <property type="entry name" value="dephospho-CoA kinase"/>
    <property type="match status" value="1"/>
</dbReference>
<feature type="signal peptide" evidence="22">
    <location>
        <begin position="1"/>
        <end position="20"/>
    </location>
</feature>
<evidence type="ECO:0000256" key="13">
    <source>
        <dbReference type="ARBA" id="ARBA00023268"/>
    </source>
</evidence>
<keyword evidence="13" id="KW-0511">Multifunctional enzyme</keyword>
<dbReference type="GO" id="GO:0005524">
    <property type="term" value="F:ATP binding"/>
    <property type="evidence" value="ECO:0007669"/>
    <property type="project" value="UniProtKB-KW"/>
</dbReference>
<dbReference type="SUPFAM" id="SSF52374">
    <property type="entry name" value="Nucleotidylyl transferase"/>
    <property type="match status" value="1"/>
</dbReference>
<dbReference type="GO" id="GO:0004140">
    <property type="term" value="F:dephospho-CoA kinase activity"/>
    <property type="evidence" value="ECO:0007669"/>
    <property type="project" value="UniProtKB-EC"/>
</dbReference>
<comment type="pathway">
    <text evidence="17">Cofactor biosynthesis; coenzyme A biosynthesis; CoA from (R)-pantothenate: step 4/5.</text>
</comment>
<comment type="similarity">
    <text evidence="19">In the central section; belongs to the eukaryotic CoaD family.</text>
</comment>
<keyword evidence="22" id="KW-0732">Signal</keyword>
<organism evidence="24 25">
    <name type="scientific">Tigriopus californicus</name>
    <name type="common">Marine copepod</name>
    <dbReference type="NCBI Taxonomy" id="6832"/>
    <lineage>
        <taxon>Eukaryota</taxon>
        <taxon>Metazoa</taxon>
        <taxon>Ecdysozoa</taxon>
        <taxon>Arthropoda</taxon>
        <taxon>Crustacea</taxon>
        <taxon>Multicrustacea</taxon>
        <taxon>Hexanauplia</taxon>
        <taxon>Copepoda</taxon>
        <taxon>Harpacticoida</taxon>
        <taxon>Harpacticidae</taxon>
        <taxon>Tigriopus</taxon>
    </lineage>
</organism>
<dbReference type="Proteomes" id="UP000318571">
    <property type="component" value="Chromosome 1"/>
</dbReference>
<keyword evidence="12" id="KW-0496">Mitochondrion</keyword>
<evidence type="ECO:0000256" key="11">
    <source>
        <dbReference type="ARBA" id="ARBA00022840"/>
    </source>
</evidence>
<dbReference type="CDD" id="cd02164">
    <property type="entry name" value="PPAT_CoAS"/>
    <property type="match status" value="1"/>
</dbReference>
<evidence type="ECO:0000256" key="2">
    <source>
        <dbReference type="ARBA" id="ARBA00004496"/>
    </source>
</evidence>
<dbReference type="NCBIfam" id="NF001985">
    <property type="entry name" value="PRK00777.1"/>
    <property type="match status" value="1"/>
</dbReference>
<keyword evidence="11" id="KW-0067">ATP-binding</keyword>
<evidence type="ECO:0000256" key="21">
    <source>
        <dbReference type="ARBA" id="ARBA00067394"/>
    </source>
</evidence>
<dbReference type="GO" id="GO:0004595">
    <property type="term" value="F:pantetheine-phosphate adenylyltransferase activity"/>
    <property type="evidence" value="ECO:0007669"/>
    <property type="project" value="UniProtKB-EC"/>
</dbReference>
<dbReference type="Pfam" id="PF01467">
    <property type="entry name" value="CTP_transf_like"/>
    <property type="match status" value="1"/>
</dbReference>